<dbReference type="InterPro" id="IPR016181">
    <property type="entry name" value="Acyl_CoA_acyltransferase"/>
</dbReference>
<dbReference type="PROSITE" id="PS51186">
    <property type="entry name" value="GNAT"/>
    <property type="match status" value="1"/>
</dbReference>
<proteinExistence type="predicted"/>
<feature type="domain" description="N-acetyltransferase" evidence="1">
    <location>
        <begin position="13"/>
        <end position="157"/>
    </location>
</feature>
<dbReference type="AlphaFoldDB" id="A0A2V4I5D6"/>
<dbReference type="Proteomes" id="UP000247620">
    <property type="component" value="Unassembled WGS sequence"/>
</dbReference>
<evidence type="ECO:0000313" key="3">
    <source>
        <dbReference type="Proteomes" id="UP000247620"/>
    </source>
</evidence>
<organism evidence="2 3">
    <name type="scientific">Pseudomonas soli</name>
    <dbReference type="NCBI Taxonomy" id="1306993"/>
    <lineage>
        <taxon>Bacteria</taxon>
        <taxon>Pseudomonadati</taxon>
        <taxon>Pseudomonadota</taxon>
        <taxon>Gammaproteobacteria</taxon>
        <taxon>Pseudomonadales</taxon>
        <taxon>Pseudomonadaceae</taxon>
        <taxon>Pseudomonas</taxon>
    </lineage>
</organism>
<accession>A0A2V4I5D6</accession>
<gene>
    <name evidence="2" type="ORF">DMX07_21005</name>
</gene>
<dbReference type="GO" id="GO:0016747">
    <property type="term" value="F:acyltransferase activity, transferring groups other than amino-acyl groups"/>
    <property type="evidence" value="ECO:0007669"/>
    <property type="project" value="InterPro"/>
</dbReference>
<protein>
    <recommendedName>
        <fullName evidence="1">N-acetyltransferase domain-containing protein</fullName>
    </recommendedName>
</protein>
<dbReference type="RefSeq" id="WP_110703137.1">
    <property type="nucleotide sequence ID" value="NZ_CP151184.1"/>
</dbReference>
<dbReference type="EMBL" id="QJRO01000018">
    <property type="protein sequence ID" value="PYB76487.1"/>
    <property type="molecule type" value="Genomic_DNA"/>
</dbReference>
<dbReference type="Gene3D" id="3.40.630.30">
    <property type="match status" value="1"/>
</dbReference>
<name>A0A2V4I5D6_9PSED</name>
<sequence>MTVSLSEPTHKLVEHYRDDPLLRAELNALTRQTYGFDFEAWYQAGFWQADNQPCSLVRDGKMLANASANLLDFTLGGQHLHCVQIGTVITAPEARGRGYSRYLMEVLVERWAGQCDLLYLFANSTVLDLYPRFGFRRVVEHEYYQPWSAQPRATTFHPVNLDDGEQRQRFIDALEKSCPQARLSLVPNVPLTMFYCDGPYREAVFHSAEHEAYVVIEHDGERMVLVDVFCERELVLADVLAELVTATTREVVLGFAPLHGDGFATRVVDSDDALFVWGATSTSVDGQTLMFPLLSHT</sequence>
<dbReference type="CDD" id="cd04301">
    <property type="entry name" value="NAT_SF"/>
    <property type="match status" value="1"/>
</dbReference>
<evidence type="ECO:0000259" key="1">
    <source>
        <dbReference type="PROSITE" id="PS51186"/>
    </source>
</evidence>
<evidence type="ECO:0000313" key="2">
    <source>
        <dbReference type="EMBL" id="PYB76487.1"/>
    </source>
</evidence>
<dbReference type="Pfam" id="PF13527">
    <property type="entry name" value="Acetyltransf_9"/>
    <property type="match status" value="1"/>
</dbReference>
<comment type="caution">
    <text evidence="2">The sequence shown here is derived from an EMBL/GenBank/DDBJ whole genome shotgun (WGS) entry which is preliminary data.</text>
</comment>
<reference evidence="2 3" key="1">
    <citation type="submission" date="2018-06" db="EMBL/GenBank/DDBJ databases">
        <title>Pseudomonas diversity within urban Lake Michigan freshwaters.</title>
        <authorList>
            <person name="Batrich M."/>
            <person name="Hatzopoulos T."/>
            <person name="Putonti C."/>
        </authorList>
    </citation>
    <scope>NUCLEOTIDE SEQUENCE [LARGE SCALE GENOMIC DNA]</scope>
    <source>
        <strain evidence="2 3">LBp-160603</strain>
    </source>
</reference>
<dbReference type="InterPro" id="IPR000182">
    <property type="entry name" value="GNAT_dom"/>
</dbReference>
<dbReference type="SUPFAM" id="SSF55729">
    <property type="entry name" value="Acyl-CoA N-acyltransferases (Nat)"/>
    <property type="match status" value="1"/>
</dbReference>